<organism evidence="1">
    <name type="scientific">Myoviridae sp. ctNQV2</name>
    <dbReference type="NCBI Taxonomy" id="2827683"/>
    <lineage>
        <taxon>Viruses</taxon>
        <taxon>Duplodnaviria</taxon>
        <taxon>Heunggongvirae</taxon>
        <taxon>Uroviricota</taxon>
        <taxon>Caudoviricetes</taxon>
    </lineage>
</organism>
<proteinExistence type="predicted"/>
<reference evidence="1" key="1">
    <citation type="journal article" date="2021" name="Proc. Natl. Acad. Sci. U.S.A.">
        <title>A Catalog of Tens of Thousands of Viruses from Human Metagenomes Reveals Hidden Associations with Chronic Diseases.</title>
        <authorList>
            <person name="Tisza M.J."/>
            <person name="Buck C.B."/>
        </authorList>
    </citation>
    <scope>NUCLEOTIDE SEQUENCE</scope>
    <source>
        <strain evidence="1">CtNQV2</strain>
    </source>
</reference>
<accession>A0A8S5RYU4</accession>
<evidence type="ECO:0000313" key="1">
    <source>
        <dbReference type="EMBL" id="DAF43848.1"/>
    </source>
</evidence>
<protein>
    <submittedName>
        <fullName evidence="1">Uncharacterized protein</fullName>
    </submittedName>
</protein>
<sequence length="127" mass="14010">MGSTFTIFQEGKLKDYDITVDLHTDGDAERVTCRITWTDSDGNTGSQQLDTDKISSYTIHVNANNSISIIISRVDISYYHNGDESECCNTSVYVECNPPLTWSESVNEISGEYPGGNASIYGYGEIC</sequence>
<dbReference type="EMBL" id="BK032510">
    <property type="protein sequence ID" value="DAF43848.1"/>
    <property type="molecule type" value="Genomic_DNA"/>
</dbReference>
<name>A0A8S5RYU4_9CAUD</name>